<dbReference type="Pfam" id="PF11666">
    <property type="entry name" value="DUF2933"/>
    <property type="match status" value="1"/>
</dbReference>
<protein>
    <recommendedName>
        <fullName evidence="5">DUF2933 domain-containing protein</fullName>
    </recommendedName>
</protein>
<organism evidence="3 4">
    <name type="scientific">Rhodoblastus acidophilus</name>
    <name type="common">Rhodopseudomonas acidophila</name>
    <dbReference type="NCBI Taxonomy" id="1074"/>
    <lineage>
        <taxon>Bacteria</taxon>
        <taxon>Pseudomonadati</taxon>
        <taxon>Pseudomonadota</taxon>
        <taxon>Alphaproteobacteria</taxon>
        <taxon>Hyphomicrobiales</taxon>
        <taxon>Rhodoblastaceae</taxon>
        <taxon>Rhodoblastus</taxon>
    </lineage>
</organism>
<dbReference type="EMBL" id="FYDG01000016">
    <property type="protein sequence ID" value="SNB81761.1"/>
    <property type="molecule type" value="Genomic_DNA"/>
</dbReference>
<keyword evidence="2" id="KW-1133">Transmembrane helix</keyword>
<accession>A0A212S8R9</accession>
<proteinExistence type="predicted"/>
<gene>
    <name evidence="3" type="ORF">SAMN06265338_11650</name>
</gene>
<name>A0A212S8R9_RHOAC</name>
<keyword evidence="4" id="KW-1185">Reference proteome</keyword>
<keyword evidence="2" id="KW-0812">Transmembrane</keyword>
<reference evidence="4" key="1">
    <citation type="submission" date="2017-06" db="EMBL/GenBank/DDBJ databases">
        <authorList>
            <person name="Varghese N."/>
            <person name="Submissions S."/>
        </authorList>
    </citation>
    <scope>NUCLEOTIDE SEQUENCE [LARGE SCALE GENOMIC DNA]</scope>
    <source>
        <strain evidence="4">DSM 137</strain>
    </source>
</reference>
<sequence>MTSEHEHGGATHAEAPDHRPLLKTPAGWALCAFLAIGAFYLVTEHTAHLFGALPYLLLLACPLMHLFMHGGHGGHQHGKSETGKEDQP</sequence>
<evidence type="ECO:0000313" key="3">
    <source>
        <dbReference type="EMBL" id="SNB81761.1"/>
    </source>
</evidence>
<dbReference type="RefSeq" id="WP_088522234.1">
    <property type="nucleotide sequence ID" value="NZ_FYDG01000016.1"/>
</dbReference>
<evidence type="ECO:0000256" key="2">
    <source>
        <dbReference type="SAM" id="Phobius"/>
    </source>
</evidence>
<feature type="transmembrane region" description="Helical" evidence="2">
    <location>
        <begin position="49"/>
        <end position="68"/>
    </location>
</feature>
<evidence type="ECO:0000313" key="4">
    <source>
        <dbReference type="Proteomes" id="UP000198418"/>
    </source>
</evidence>
<dbReference type="AlphaFoldDB" id="A0A212S8R9"/>
<dbReference type="OrthoDB" id="6058379at2"/>
<feature type="transmembrane region" description="Helical" evidence="2">
    <location>
        <begin position="26"/>
        <end position="42"/>
    </location>
</feature>
<dbReference type="Proteomes" id="UP000198418">
    <property type="component" value="Unassembled WGS sequence"/>
</dbReference>
<keyword evidence="2" id="KW-0472">Membrane</keyword>
<feature type="region of interest" description="Disordered" evidence="1">
    <location>
        <begin position="1"/>
        <end position="20"/>
    </location>
</feature>
<dbReference type="InterPro" id="IPR021682">
    <property type="entry name" value="DUF2933"/>
</dbReference>
<evidence type="ECO:0000256" key="1">
    <source>
        <dbReference type="SAM" id="MobiDB-lite"/>
    </source>
</evidence>
<evidence type="ECO:0008006" key="5">
    <source>
        <dbReference type="Google" id="ProtNLM"/>
    </source>
</evidence>